<dbReference type="InterPro" id="IPR043502">
    <property type="entry name" value="DNA/RNA_pol_sf"/>
</dbReference>
<protein>
    <submittedName>
        <fullName evidence="2">Reverse transcriptase domain-containing protein</fullName>
    </submittedName>
</protein>
<dbReference type="Gene3D" id="3.10.10.10">
    <property type="entry name" value="HIV Type 1 Reverse Transcriptase, subunit A, domain 1"/>
    <property type="match status" value="1"/>
</dbReference>
<keyword evidence="2" id="KW-0548">Nucleotidyltransferase</keyword>
<dbReference type="PANTHER" id="PTHR33067:SF9">
    <property type="entry name" value="RNA-DIRECTED DNA POLYMERASE"/>
    <property type="match status" value="1"/>
</dbReference>
<dbReference type="InterPro" id="IPR043128">
    <property type="entry name" value="Rev_trsase/Diguanyl_cyclase"/>
</dbReference>
<name>A0ABQ5B5M0_9ASTR</name>
<dbReference type="CDD" id="cd00303">
    <property type="entry name" value="retropepsin_like"/>
    <property type="match status" value="1"/>
</dbReference>
<proteinExistence type="predicted"/>
<reference evidence="2" key="1">
    <citation type="journal article" date="2022" name="Int. J. Mol. Sci.">
        <title>Draft Genome of Tanacetum Coccineum: Genomic Comparison of Closely Related Tanacetum-Family Plants.</title>
        <authorList>
            <person name="Yamashiro T."/>
            <person name="Shiraishi A."/>
            <person name="Nakayama K."/>
            <person name="Satake H."/>
        </authorList>
    </citation>
    <scope>NUCLEOTIDE SEQUENCE</scope>
</reference>
<evidence type="ECO:0000313" key="2">
    <source>
        <dbReference type="EMBL" id="GJT10185.1"/>
    </source>
</evidence>
<dbReference type="GO" id="GO:0003964">
    <property type="term" value="F:RNA-directed DNA polymerase activity"/>
    <property type="evidence" value="ECO:0007669"/>
    <property type="project" value="UniProtKB-KW"/>
</dbReference>
<dbReference type="SUPFAM" id="SSF56672">
    <property type="entry name" value="DNA/RNA polymerases"/>
    <property type="match status" value="1"/>
</dbReference>
<accession>A0ABQ5B5M0</accession>
<comment type="caution">
    <text evidence="2">The sequence shown here is derived from an EMBL/GenBank/DDBJ whole genome shotgun (WGS) entry which is preliminary data.</text>
</comment>
<dbReference type="InterPro" id="IPR021109">
    <property type="entry name" value="Peptidase_aspartic_dom_sf"/>
</dbReference>
<keyword evidence="2" id="KW-0695">RNA-directed DNA polymerase</keyword>
<dbReference type="Gene3D" id="3.30.70.270">
    <property type="match status" value="1"/>
</dbReference>
<dbReference type="PANTHER" id="PTHR33067">
    <property type="entry name" value="RNA-DIRECTED DNA POLYMERASE-RELATED"/>
    <property type="match status" value="1"/>
</dbReference>
<dbReference type="EMBL" id="BQNB010012968">
    <property type="protein sequence ID" value="GJT10185.1"/>
    <property type="molecule type" value="Genomic_DNA"/>
</dbReference>
<organism evidence="2 3">
    <name type="scientific">Tanacetum coccineum</name>
    <dbReference type="NCBI Taxonomy" id="301880"/>
    <lineage>
        <taxon>Eukaryota</taxon>
        <taxon>Viridiplantae</taxon>
        <taxon>Streptophyta</taxon>
        <taxon>Embryophyta</taxon>
        <taxon>Tracheophyta</taxon>
        <taxon>Spermatophyta</taxon>
        <taxon>Magnoliopsida</taxon>
        <taxon>eudicotyledons</taxon>
        <taxon>Gunneridae</taxon>
        <taxon>Pentapetalae</taxon>
        <taxon>asterids</taxon>
        <taxon>campanulids</taxon>
        <taxon>Asterales</taxon>
        <taxon>Asteraceae</taxon>
        <taxon>Asteroideae</taxon>
        <taxon>Anthemideae</taxon>
        <taxon>Anthemidinae</taxon>
        <taxon>Tanacetum</taxon>
    </lineage>
</organism>
<evidence type="ECO:0000256" key="1">
    <source>
        <dbReference type="SAM" id="MobiDB-lite"/>
    </source>
</evidence>
<evidence type="ECO:0000313" key="3">
    <source>
        <dbReference type="Proteomes" id="UP001151760"/>
    </source>
</evidence>
<keyword evidence="3" id="KW-1185">Reference proteome</keyword>
<dbReference type="Gene3D" id="2.40.70.10">
    <property type="entry name" value="Acid Proteases"/>
    <property type="match status" value="1"/>
</dbReference>
<reference evidence="2" key="2">
    <citation type="submission" date="2022-01" db="EMBL/GenBank/DDBJ databases">
        <authorList>
            <person name="Yamashiro T."/>
            <person name="Shiraishi A."/>
            <person name="Satake H."/>
            <person name="Nakayama K."/>
        </authorList>
    </citation>
    <scope>NUCLEOTIDE SEQUENCE</scope>
</reference>
<dbReference type="Proteomes" id="UP001151760">
    <property type="component" value="Unassembled WGS sequence"/>
</dbReference>
<keyword evidence="2" id="KW-0808">Transferase</keyword>
<gene>
    <name evidence="2" type="ORF">Tco_0857227</name>
</gene>
<sequence length="620" mass="70666">MKPSFARGIRVLLKSMVKREQSQTLRKNRRLSPSGEENSPLLEKMESLTGVGGGGDKEFDFTIQELEGRHERNEENDAKNLEDPFIISLLDKYGMPKEEEETMHRRINVPLVDVLEGMPNYGKFLKDLVSNKSKMEQISTAFLTDECSAILQNKISPKLGDPGSFLIPCKLANSFEYLALADLGASIDLMPYSLYAALSGTTLKPTRISIRLANHTYQNPMGVTENMLVQVGKFMFPVDFVILQMEEDDRFPLILGRPFLHTVDAIIRIKNKELNLGIGEDRARFYIDKAMQHFHVNDDTCFRMDFIDDIIEDELDALPDDSKPFLNTSKKISETPLDKEFDKFMSENVQADEVKDDFEELPPEDELRIKKSIQDPLTDLEMKPLPKHLEYAFFKENSLLPVVISALLEQDEKKRLILVLKNHKEAFAWKTSVIPGIIPSFCKHKINFEDDVKPVIQRQRRLNPDMKEVVKKEIIKLLDAGNIYAIEDSPWVSPVHCVPKKGGMTIVTNEANELVPTRTVTGWLILSTADMLETSIEVFMDDFSVFRDSFDSCLNNLEQMLIRCKQAHLVLNYEKCHFMVTKGIMLGHKVSHKGLEVDKAKSDVIAKLPPPTNVKAIRSF</sequence>
<feature type="region of interest" description="Disordered" evidence="1">
    <location>
        <begin position="20"/>
        <end position="42"/>
    </location>
</feature>